<dbReference type="RefSeq" id="WP_141291559.1">
    <property type="nucleotide sequence ID" value="NZ_BAAAEW010000004.1"/>
</dbReference>
<keyword evidence="2" id="KW-0521">NADP</keyword>
<dbReference type="InterPro" id="IPR036812">
    <property type="entry name" value="NAD(P)_OxRdtase_dom_sf"/>
</dbReference>
<dbReference type="CDD" id="cd19143">
    <property type="entry name" value="AKR_AKR6C1_2"/>
    <property type="match status" value="1"/>
</dbReference>
<comment type="similarity">
    <text evidence="1">Belongs to the shaker potassium channel beta subunit family.</text>
</comment>
<gene>
    <name evidence="5" type="ORF">GCM10009107_05480</name>
</gene>
<evidence type="ECO:0000256" key="3">
    <source>
        <dbReference type="ARBA" id="ARBA00023002"/>
    </source>
</evidence>
<dbReference type="InterPro" id="IPR023210">
    <property type="entry name" value="NADP_OxRdtase_dom"/>
</dbReference>
<dbReference type="PRINTS" id="PR01577">
    <property type="entry name" value="KCNABCHANNEL"/>
</dbReference>
<dbReference type="Pfam" id="PF00248">
    <property type="entry name" value="Aldo_ket_red"/>
    <property type="match status" value="1"/>
</dbReference>
<evidence type="ECO:0000313" key="5">
    <source>
        <dbReference type="EMBL" id="GAA0742206.1"/>
    </source>
</evidence>
<proteinExistence type="inferred from homology"/>
<comment type="caution">
    <text evidence="5">The sequence shown here is derived from an EMBL/GenBank/DDBJ whole genome shotgun (WGS) entry which is preliminary data.</text>
</comment>
<evidence type="ECO:0000256" key="2">
    <source>
        <dbReference type="ARBA" id="ARBA00022857"/>
    </source>
</evidence>
<accession>A0ABN1JLG8</accession>
<dbReference type="PANTHER" id="PTHR43150">
    <property type="entry name" value="HYPERKINETIC, ISOFORM M"/>
    <property type="match status" value="1"/>
</dbReference>
<evidence type="ECO:0000259" key="4">
    <source>
        <dbReference type="Pfam" id="PF00248"/>
    </source>
</evidence>
<dbReference type="PANTHER" id="PTHR43150:SF2">
    <property type="entry name" value="HYPERKINETIC, ISOFORM M"/>
    <property type="match status" value="1"/>
</dbReference>
<keyword evidence="6" id="KW-1185">Reference proteome</keyword>
<protein>
    <submittedName>
        <fullName evidence="5">Aldo/keto reductase</fullName>
    </submittedName>
</protein>
<name>A0ABN1JLG8_9BURK</name>
<dbReference type="Proteomes" id="UP001500279">
    <property type="component" value="Unassembled WGS sequence"/>
</dbReference>
<keyword evidence="3" id="KW-0560">Oxidoreductase</keyword>
<feature type="domain" description="NADP-dependent oxidoreductase" evidence="4">
    <location>
        <begin position="16"/>
        <end position="320"/>
    </location>
</feature>
<dbReference type="EMBL" id="BAAAEW010000004">
    <property type="protein sequence ID" value="GAA0742206.1"/>
    <property type="molecule type" value="Genomic_DNA"/>
</dbReference>
<dbReference type="SUPFAM" id="SSF51430">
    <property type="entry name" value="NAD(P)-linked oxidoreductase"/>
    <property type="match status" value="1"/>
</dbReference>
<organism evidence="5 6">
    <name type="scientific">Ideonella azotifigens</name>
    <dbReference type="NCBI Taxonomy" id="513160"/>
    <lineage>
        <taxon>Bacteria</taxon>
        <taxon>Pseudomonadati</taxon>
        <taxon>Pseudomonadota</taxon>
        <taxon>Betaproteobacteria</taxon>
        <taxon>Burkholderiales</taxon>
        <taxon>Sphaerotilaceae</taxon>
        <taxon>Ideonella</taxon>
    </lineage>
</organism>
<dbReference type="InterPro" id="IPR005399">
    <property type="entry name" value="K_chnl_volt-dep_bsu_KCNAB-rel"/>
</dbReference>
<sequence>MRYRRLGRAGLQVSELSLGSWVTYHNQVNVNAAVEMMAAAFDAGVNFFDNAEAYAAGESETVMGQALKKLGWNRLDYVVSTKFFWGLPGQHGPVNRKNTLNRKYLMQAIDGSLQRFGLAHLDLVYCHRPDPNTPIEETVHAMSDMITQGKALYWGTSEWSAAEIRAAWDIAERHHLHKPVVEQPQYHLFHRRKVEHEYARLYDDIGLGLTTWSPLASGLLTGKYSAGVPADSRGALQDMGFLREGLTDAAKNAAVQQLAPIAAELGGTTAQLAIAWATKNPHVSSVITGASKVSQLQSNLGALAIADKLTPEVMARIEEITGKLAD</sequence>
<dbReference type="Gene3D" id="3.20.20.100">
    <property type="entry name" value="NADP-dependent oxidoreductase domain"/>
    <property type="match status" value="1"/>
</dbReference>
<evidence type="ECO:0000256" key="1">
    <source>
        <dbReference type="ARBA" id="ARBA00006515"/>
    </source>
</evidence>
<reference evidence="5 6" key="1">
    <citation type="journal article" date="2019" name="Int. J. Syst. Evol. Microbiol.">
        <title>The Global Catalogue of Microorganisms (GCM) 10K type strain sequencing project: providing services to taxonomists for standard genome sequencing and annotation.</title>
        <authorList>
            <consortium name="The Broad Institute Genomics Platform"/>
            <consortium name="The Broad Institute Genome Sequencing Center for Infectious Disease"/>
            <person name="Wu L."/>
            <person name="Ma J."/>
        </authorList>
    </citation>
    <scope>NUCLEOTIDE SEQUENCE [LARGE SCALE GENOMIC DNA]</scope>
    <source>
        <strain evidence="5 6">JCM 15503</strain>
    </source>
</reference>
<evidence type="ECO:0000313" key="6">
    <source>
        <dbReference type="Proteomes" id="UP001500279"/>
    </source>
</evidence>